<sequence length="716" mass="77687">IGNDVIDGGKGNDILQGGEGNDHYVYTTGDGHDVIEDNQGNNTLIINGKQVRTLTAINDDRTIYQDKNNNYYLFENNNLIVCPAGGGTITIKNFQSEHFSLEIKEKEAYQPEAIPENHFVINTDTDMSELTRLHGRNNNISVVYNAETFKTTVFSRWGYENYKTHSWKNQLSTYYPYDLIDAHNLAGEPRVKTNQADQLNGDDFSDRMAGFGGNDQIFGNGGHDYINGNAGSDYLVGGTGDDLIVGGEDDVGDCNVIFGNEGDDTLMGGHYVDIMEGGKGDDYLGGFNGNDQIAGGSGVDIIAGDSNITRKYLRSDLIGSIFFSNNEKEAKYSYNDVLSGGDGRDLIYGEIGNDLISGDSGNDIIYGDRSIDEKLNAASPAKDLNYAWFAGNKIDALPLALHGDDVLFGKDGDDIIVGNGGDDRLYGGDDDDELFGDSRIEDSELMGNDYLDGGDGNDTIYGGGGDDTLIGGLDKDSLFGGKGNDHYIYRKGHGVDVIEDLEGHNVIHLKDILQDEVSFSMKNGESSSKNYFVISRKTNQNDSLQIHAVENNMQVEFADGTRKTVLELRNQLTESTRESRSTRRKRSAFGSAPLDITNNQSERVPVVLPSRETPHLPSGKSGVSLSGGEKLVWGSRTSNRSRRNKRSITESTSVDSLLKDPKSVHTNNSLTSSGSAPNIEPLVQAMATLATSDASDMSSSPTVNTLLRPVLTTSAV</sequence>
<gene>
    <name evidence="2" type="ORF">KCG35_24685</name>
</gene>
<protein>
    <recommendedName>
        <fullName evidence="4">Calcium-binding protein</fullName>
    </recommendedName>
</protein>
<reference evidence="2 3" key="1">
    <citation type="submission" date="2021-04" db="EMBL/GenBank/DDBJ databases">
        <authorList>
            <person name="Pira H."/>
            <person name="Risdian C."/>
            <person name="Wink J."/>
        </authorList>
    </citation>
    <scope>NUCLEOTIDE SEQUENCE [LARGE SCALE GENOMIC DNA]</scope>
    <source>
        <strain evidence="2 3">WH53</strain>
    </source>
</reference>
<evidence type="ECO:0000313" key="3">
    <source>
        <dbReference type="Proteomes" id="UP000690515"/>
    </source>
</evidence>
<dbReference type="Pfam" id="PF00353">
    <property type="entry name" value="HemolysinCabind"/>
    <property type="match status" value="9"/>
</dbReference>
<dbReference type="InterPro" id="IPR001343">
    <property type="entry name" value="Hemolysn_Ca-bd"/>
</dbReference>
<dbReference type="PANTHER" id="PTHR38340">
    <property type="entry name" value="S-LAYER PROTEIN"/>
    <property type="match status" value="1"/>
</dbReference>
<dbReference type="InterPro" id="IPR018511">
    <property type="entry name" value="Hemolysin-typ_Ca-bd_CS"/>
</dbReference>
<evidence type="ECO:0008006" key="4">
    <source>
        <dbReference type="Google" id="ProtNLM"/>
    </source>
</evidence>
<feature type="non-terminal residue" evidence="2">
    <location>
        <position position="1"/>
    </location>
</feature>
<dbReference type="PANTHER" id="PTHR38340:SF1">
    <property type="entry name" value="S-LAYER PROTEIN"/>
    <property type="match status" value="1"/>
</dbReference>
<dbReference type="EMBL" id="JAGSOY010000193">
    <property type="protein sequence ID" value="MBU2714248.1"/>
    <property type="molecule type" value="Genomic_DNA"/>
</dbReference>
<name>A0ABS5ZJJ1_9GAMM</name>
<dbReference type="RefSeq" id="WP_304956771.1">
    <property type="nucleotide sequence ID" value="NZ_JAGSOY010000193.1"/>
</dbReference>
<keyword evidence="3" id="KW-1185">Reference proteome</keyword>
<feature type="region of interest" description="Disordered" evidence="1">
    <location>
        <begin position="570"/>
        <end position="678"/>
    </location>
</feature>
<comment type="caution">
    <text evidence="2">The sequence shown here is derived from an EMBL/GenBank/DDBJ whole genome shotgun (WGS) entry which is preliminary data.</text>
</comment>
<evidence type="ECO:0000256" key="1">
    <source>
        <dbReference type="SAM" id="MobiDB-lite"/>
    </source>
</evidence>
<dbReference type="PROSITE" id="PS00330">
    <property type="entry name" value="HEMOLYSIN_CALCIUM"/>
    <property type="match status" value="5"/>
</dbReference>
<organism evidence="2 3">
    <name type="scientific">Zooshikella harenae</name>
    <dbReference type="NCBI Taxonomy" id="2827238"/>
    <lineage>
        <taxon>Bacteria</taxon>
        <taxon>Pseudomonadati</taxon>
        <taxon>Pseudomonadota</taxon>
        <taxon>Gammaproteobacteria</taxon>
        <taxon>Oceanospirillales</taxon>
        <taxon>Zooshikellaceae</taxon>
        <taxon>Zooshikella</taxon>
    </lineage>
</organism>
<feature type="compositionally biased region" description="Polar residues" evidence="1">
    <location>
        <begin position="664"/>
        <end position="676"/>
    </location>
</feature>
<dbReference type="Proteomes" id="UP000690515">
    <property type="component" value="Unassembled WGS sequence"/>
</dbReference>
<evidence type="ECO:0000313" key="2">
    <source>
        <dbReference type="EMBL" id="MBU2714248.1"/>
    </source>
</evidence>
<proteinExistence type="predicted"/>
<accession>A0ABS5ZJJ1</accession>
<dbReference type="InterPro" id="IPR050557">
    <property type="entry name" value="RTX_toxin/Mannuronan_C5-epim"/>
</dbReference>